<dbReference type="InterPro" id="IPR027417">
    <property type="entry name" value="P-loop_NTPase"/>
</dbReference>
<protein>
    <submittedName>
        <fullName evidence="4">Sulfotransferase</fullName>
    </submittedName>
</protein>
<dbReference type="Gene3D" id="3.40.50.300">
    <property type="entry name" value="P-loop containing nucleotide triphosphate hydrolases"/>
    <property type="match status" value="1"/>
</dbReference>
<keyword evidence="5" id="KW-1185">Reference proteome</keyword>
<evidence type="ECO:0000256" key="1">
    <source>
        <dbReference type="ARBA" id="ARBA00022679"/>
    </source>
</evidence>
<dbReference type="PANTHER" id="PTHR10605:SF56">
    <property type="entry name" value="BIFUNCTIONAL HEPARAN SULFATE N-DEACETYLASE_N-SULFOTRANSFERASE"/>
    <property type="match status" value="1"/>
</dbReference>
<accession>A0ABY8LC74</accession>
<keyword evidence="1" id="KW-0808">Transferase</keyword>
<dbReference type="EMBL" id="CP122537">
    <property type="protein sequence ID" value="WGH78926.1"/>
    <property type="molecule type" value="Genomic_DNA"/>
</dbReference>
<evidence type="ECO:0000313" key="5">
    <source>
        <dbReference type="Proteomes" id="UP001243420"/>
    </source>
</evidence>
<evidence type="ECO:0000313" key="4">
    <source>
        <dbReference type="EMBL" id="WGH78926.1"/>
    </source>
</evidence>
<name>A0ABY8LC74_9RHOB</name>
<dbReference type="PANTHER" id="PTHR10605">
    <property type="entry name" value="HEPARAN SULFATE SULFOTRANSFERASE"/>
    <property type="match status" value="1"/>
</dbReference>
<dbReference type="SUPFAM" id="SSF52540">
    <property type="entry name" value="P-loop containing nucleoside triphosphate hydrolases"/>
    <property type="match status" value="1"/>
</dbReference>
<keyword evidence="2" id="KW-0325">Glycoprotein</keyword>
<proteinExistence type="predicted"/>
<evidence type="ECO:0000259" key="3">
    <source>
        <dbReference type="Pfam" id="PF00685"/>
    </source>
</evidence>
<dbReference type="InterPro" id="IPR037359">
    <property type="entry name" value="NST/OST"/>
</dbReference>
<organism evidence="4 5">
    <name type="scientific">Jannaschia ovalis</name>
    <dbReference type="NCBI Taxonomy" id="3038773"/>
    <lineage>
        <taxon>Bacteria</taxon>
        <taxon>Pseudomonadati</taxon>
        <taxon>Pseudomonadota</taxon>
        <taxon>Alphaproteobacteria</taxon>
        <taxon>Rhodobacterales</taxon>
        <taxon>Roseobacteraceae</taxon>
        <taxon>Jannaschia</taxon>
    </lineage>
</organism>
<feature type="domain" description="Sulfotransferase" evidence="3">
    <location>
        <begin position="11"/>
        <end position="183"/>
    </location>
</feature>
<sequence length="289" mass="32899">MRPDQATFIGIGAQKCASTWLYGVLAQCPDLRVSDEKEVDFFSYRFDRGYEWYERRFVSGRPRRHRGEISPSYFIHPAAPDRAAAYNPDLQILVCLRDPVARAFSNHLHEVRKGHVSGANVAFEAALDNNPLYVDQGRYATHLSRWFDAFPRARIHVLFQEEIRADRAAAARRVTDALGLPPIADFLDRRANESVRYRNPVLGRTLWRLGHAARRAGLGRAVETAKALPGIREMRDANRERLREVVAPMRPDTEARLTAMFAPEVERLETLLGRETPWPRFRPAAAGVA</sequence>
<gene>
    <name evidence="4" type="ORF">P8627_01295</name>
</gene>
<dbReference type="RefSeq" id="WP_279965677.1">
    <property type="nucleotide sequence ID" value="NZ_CP122537.1"/>
</dbReference>
<dbReference type="Pfam" id="PF00685">
    <property type="entry name" value="Sulfotransfer_1"/>
    <property type="match status" value="1"/>
</dbReference>
<dbReference type="InterPro" id="IPR000863">
    <property type="entry name" value="Sulfotransferase_dom"/>
</dbReference>
<dbReference type="Proteomes" id="UP001243420">
    <property type="component" value="Chromosome"/>
</dbReference>
<reference evidence="4 5" key="1">
    <citation type="submission" date="2023-04" db="EMBL/GenBank/DDBJ databases">
        <title>Jannaschia ovalis sp. nov., a marine bacterium isolated from sea tidal flat.</title>
        <authorList>
            <person name="Kwon D.Y."/>
            <person name="Kim J.-J."/>
        </authorList>
    </citation>
    <scope>NUCLEOTIDE SEQUENCE [LARGE SCALE GENOMIC DNA]</scope>
    <source>
        <strain evidence="4 5">GRR-S6-38</strain>
    </source>
</reference>
<evidence type="ECO:0000256" key="2">
    <source>
        <dbReference type="ARBA" id="ARBA00023180"/>
    </source>
</evidence>